<dbReference type="AlphaFoldDB" id="A0A829H380"/>
<dbReference type="PROSITE" id="PS51257">
    <property type="entry name" value="PROKAR_LIPOPROTEIN"/>
    <property type="match status" value="1"/>
</dbReference>
<feature type="chain" id="PRO_5038379454" evidence="6">
    <location>
        <begin position="23"/>
        <end position="421"/>
    </location>
</feature>
<protein>
    <submittedName>
        <fullName evidence="7">Sugar ABC transporter periplasmic protein</fullName>
    </submittedName>
</protein>
<evidence type="ECO:0000256" key="4">
    <source>
        <dbReference type="ARBA" id="ARBA00023139"/>
    </source>
</evidence>
<evidence type="ECO:0000313" key="8">
    <source>
        <dbReference type="Proteomes" id="UP000014264"/>
    </source>
</evidence>
<dbReference type="InterPro" id="IPR006059">
    <property type="entry name" value="SBP"/>
</dbReference>
<evidence type="ECO:0000256" key="5">
    <source>
        <dbReference type="ARBA" id="ARBA00023288"/>
    </source>
</evidence>
<dbReference type="PANTHER" id="PTHR43649:SF33">
    <property type="entry name" value="POLYGALACTURONAN_RHAMNOGALACTURONAN-BINDING PROTEIN YTCQ"/>
    <property type="match status" value="1"/>
</dbReference>
<dbReference type="SUPFAM" id="SSF53850">
    <property type="entry name" value="Periplasmic binding protein-like II"/>
    <property type="match status" value="1"/>
</dbReference>
<dbReference type="PANTHER" id="PTHR43649">
    <property type="entry name" value="ARABINOSE-BINDING PROTEIN-RELATED"/>
    <property type="match status" value="1"/>
</dbReference>
<name>A0A829H380_LACPA</name>
<reference evidence="7 8" key="1">
    <citation type="journal article" date="2013" name="PLoS ONE">
        <title>Lactobacillus paracasei comparative genomics: towards species pan-genome definition and exploitation of diversity.</title>
        <authorList>
            <person name="Smokvina T."/>
            <person name="Wels M."/>
            <person name="Polka J."/>
            <person name="Chervaux C."/>
            <person name="Brisse S."/>
            <person name="Boekhorst J."/>
            <person name="van Hylckama Vlieg J.E."/>
            <person name="Siezen R.J."/>
        </authorList>
    </citation>
    <scope>NUCLEOTIDE SEQUENCE [LARGE SCALE GENOMIC DNA]</scope>
    <source>
        <strain evidence="7 8">Lpp14</strain>
    </source>
</reference>
<keyword evidence="2 6" id="KW-0732">Signal</keyword>
<keyword evidence="5" id="KW-0449">Lipoprotein</keyword>
<gene>
    <name evidence="7" type="ORF">Lpp14_00809</name>
</gene>
<feature type="signal peptide" evidence="6">
    <location>
        <begin position="1"/>
        <end position="22"/>
    </location>
</feature>
<dbReference type="Gene3D" id="3.40.190.10">
    <property type="entry name" value="Periplasmic binding protein-like II"/>
    <property type="match status" value="1"/>
</dbReference>
<evidence type="ECO:0000256" key="3">
    <source>
        <dbReference type="ARBA" id="ARBA00023136"/>
    </source>
</evidence>
<keyword evidence="4" id="KW-0564">Palmitate</keyword>
<evidence type="ECO:0000256" key="1">
    <source>
        <dbReference type="ARBA" id="ARBA00022475"/>
    </source>
</evidence>
<organism evidence="7 8">
    <name type="scientific">Lacticaseibacillus paracasei subsp. paracasei Lpp14</name>
    <dbReference type="NCBI Taxonomy" id="1256204"/>
    <lineage>
        <taxon>Bacteria</taxon>
        <taxon>Bacillati</taxon>
        <taxon>Bacillota</taxon>
        <taxon>Bacilli</taxon>
        <taxon>Lactobacillales</taxon>
        <taxon>Lactobacillaceae</taxon>
        <taxon>Lacticaseibacillus</taxon>
    </lineage>
</organism>
<comment type="caution">
    <text evidence="7">The sequence shown here is derived from an EMBL/GenBank/DDBJ whole genome shotgun (WGS) entry which is preliminary data.</text>
</comment>
<keyword evidence="3" id="KW-0472">Membrane</keyword>
<keyword evidence="1" id="KW-1003">Cell membrane</keyword>
<accession>A0A829H380</accession>
<dbReference type="EMBL" id="ANJZ01000023">
    <property type="protein sequence ID" value="EPC69277.1"/>
    <property type="molecule type" value="Genomic_DNA"/>
</dbReference>
<proteinExistence type="predicted"/>
<dbReference type="InterPro" id="IPR050490">
    <property type="entry name" value="Bact_solute-bd_prot1"/>
</dbReference>
<evidence type="ECO:0000256" key="6">
    <source>
        <dbReference type="SAM" id="SignalP"/>
    </source>
</evidence>
<sequence length="421" mass="46244">MKKIVKFALPMVLLALTLGACGSGSSSGSSAKKDVTFYLSGDTSEGGAYTKMAKKYEKETGTRVRITDVPYDDLKTKIDKSVQAKDEPDLARVAGVSSTWTKDLQNLGSIAKSAKTINSMTITDSKTKQVVAIPLDLTTNGLFINKTLFDKAGVKYPASAKDIWTWDDFLAAVKKVQASTGAKYGLVVDPSDQRLRTITYQYGGKDFRLNKAGTSYVTDANTKNALKKFISWNDNKLMPKTVWTSGEDPSSMFKSGQVAAYLSGSWQITDFSKNIKDFKWAATYMPYVKTRATNLGGNFVISFKNGKNPSGGMKFLKWLYKPANYKQLCEYAGYIPAVEDLDIDYGSNQKAYDIMLNEIANSSSIAGYQETKGVEAVMKGYKGLSGSYKDEIANVISGQESFNAALKKIEQDYNDGFLNQK</sequence>
<dbReference type="Proteomes" id="UP000014264">
    <property type="component" value="Unassembled WGS sequence"/>
</dbReference>
<evidence type="ECO:0000256" key="2">
    <source>
        <dbReference type="ARBA" id="ARBA00022729"/>
    </source>
</evidence>
<dbReference type="Pfam" id="PF13416">
    <property type="entry name" value="SBP_bac_8"/>
    <property type="match status" value="1"/>
</dbReference>
<evidence type="ECO:0000313" key="7">
    <source>
        <dbReference type="EMBL" id="EPC69277.1"/>
    </source>
</evidence>